<evidence type="ECO:0000259" key="2">
    <source>
        <dbReference type="Pfam" id="PF01636"/>
    </source>
</evidence>
<dbReference type="InterPro" id="IPR011009">
    <property type="entry name" value="Kinase-like_dom_sf"/>
</dbReference>
<dbReference type="InterPro" id="IPR002575">
    <property type="entry name" value="Aminoglycoside_PTrfase"/>
</dbReference>
<evidence type="ECO:0000256" key="1">
    <source>
        <dbReference type="SAM" id="MobiDB-lite"/>
    </source>
</evidence>
<dbReference type="STRING" id="1513793.SAMN06296036_101408"/>
<feature type="region of interest" description="Disordered" evidence="1">
    <location>
        <begin position="1"/>
        <end position="22"/>
    </location>
</feature>
<reference evidence="4" key="1">
    <citation type="submission" date="2017-04" db="EMBL/GenBank/DDBJ databases">
        <authorList>
            <person name="Varghese N."/>
            <person name="Submissions S."/>
        </authorList>
    </citation>
    <scope>NUCLEOTIDE SEQUENCE [LARGE SCALE GENOMIC DNA]</scope>
    <source>
        <strain evidence="4">RKEM611</strain>
    </source>
</reference>
<dbReference type="Gene3D" id="3.30.200.20">
    <property type="entry name" value="Phosphorylase Kinase, domain 1"/>
    <property type="match status" value="1"/>
</dbReference>
<dbReference type="EMBL" id="FWZT01000001">
    <property type="protein sequence ID" value="SME90880.1"/>
    <property type="molecule type" value="Genomic_DNA"/>
</dbReference>
<dbReference type="RefSeq" id="WP_159455080.1">
    <property type="nucleotide sequence ID" value="NZ_FWZT01000001.1"/>
</dbReference>
<name>A0A1Y6B912_9BACT</name>
<dbReference type="Proteomes" id="UP000192907">
    <property type="component" value="Unassembled WGS sequence"/>
</dbReference>
<feature type="domain" description="Aminoglycoside phosphotransferase" evidence="2">
    <location>
        <begin position="117"/>
        <end position="264"/>
    </location>
</feature>
<feature type="compositionally biased region" description="Basic and acidic residues" evidence="1">
    <location>
        <begin position="1"/>
        <end position="16"/>
    </location>
</feature>
<accession>A0A1Y6B912</accession>
<organism evidence="3 4">
    <name type="scientific">Pseudobacteriovorax antillogorgiicola</name>
    <dbReference type="NCBI Taxonomy" id="1513793"/>
    <lineage>
        <taxon>Bacteria</taxon>
        <taxon>Pseudomonadati</taxon>
        <taxon>Bdellovibrionota</taxon>
        <taxon>Oligoflexia</taxon>
        <taxon>Oligoflexales</taxon>
        <taxon>Pseudobacteriovoracaceae</taxon>
        <taxon>Pseudobacteriovorax</taxon>
    </lineage>
</organism>
<sequence length="355" mass="40539">MNKPLKDSFTSKKRGDALPPPPPSAICDALGVTQITIDWLAGDGSDRCYYRLFSPEIPSSLVLMQLSGQDAEALRENGYEWIQIGDILSQYQIFVPKTVRTMPDFAAIIIEDYGDIMMESVAQQALSEGSSDEVLELYRSSFYILKKFLKISGEPNAPWCKRKFDSERFQWELNFFRKEFLEPVAGIHLNHEDLKIFEEESMRLSDHISSSSDYFVHRDFHSRNIMVHDNTLAVIDFQDARYGPAAYDLVSLCFDSYVPLPNETRHFLLEEGIQILSDGDPALQDTLKKQWSATLLQRQIKAIGSFGYLSMKKNRGNYLKYVKPALNTLSSDLVYDERWPMLSASLLARIEQSIG</sequence>
<dbReference type="SUPFAM" id="SSF56112">
    <property type="entry name" value="Protein kinase-like (PK-like)"/>
    <property type="match status" value="1"/>
</dbReference>
<gene>
    <name evidence="3" type="ORF">SAMN06296036_101408</name>
</gene>
<dbReference type="Pfam" id="PF01636">
    <property type="entry name" value="APH"/>
    <property type="match status" value="1"/>
</dbReference>
<dbReference type="AlphaFoldDB" id="A0A1Y6B912"/>
<protein>
    <recommendedName>
        <fullName evidence="2">Aminoglycoside phosphotransferase domain-containing protein</fullName>
    </recommendedName>
</protein>
<proteinExistence type="predicted"/>
<keyword evidence="4" id="KW-1185">Reference proteome</keyword>
<evidence type="ECO:0000313" key="3">
    <source>
        <dbReference type="EMBL" id="SME90880.1"/>
    </source>
</evidence>
<evidence type="ECO:0000313" key="4">
    <source>
        <dbReference type="Proteomes" id="UP000192907"/>
    </source>
</evidence>
<dbReference type="Gene3D" id="3.90.1200.10">
    <property type="match status" value="1"/>
</dbReference>